<proteinExistence type="predicted"/>
<keyword evidence="1" id="KW-0812">Transmembrane</keyword>
<name>A0A2U3D959_SULT2</name>
<keyword evidence="1" id="KW-0472">Membrane</keyword>
<comment type="caution">
    <text evidence="2">The sequence shown here is derived from an EMBL/GenBank/DDBJ whole genome shotgun (WGS) entry which is preliminary data.</text>
</comment>
<feature type="transmembrane region" description="Helical" evidence="1">
    <location>
        <begin position="151"/>
        <end position="169"/>
    </location>
</feature>
<keyword evidence="3" id="KW-1185">Reference proteome</keyword>
<evidence type="ECO:0000313" key="2">
    <source>
        <dbReference type="EMBL" id="PWI57822.1"/>
    </source>
</evidence>
<evidence type="ECO:0000256" key="1">
    <source>
        <dbReference type="SAM" id="Phobius"/>
    </source>
</evidence>
<dbReference type="EMBL" id="MPDK01000008">
    <property type="protein sequence ID" value="PWI57822.1"/>
    <property type="molecule type" value="Genomic_DNA"/>
</dbReference>
<feature type="transmembrane region" description="Helical" evidence="1">
    <location>
        <begin position="88"/>
        <end position="109"/>
    </location>
</feature>
<keyword evidence="1" id="KW-1133">Transmembrane helix</keyword>
<evidence type="ECO:0000313" key="3">
    <source>
        <dbReference type="Proteomes" id="UP000245380"/>
    </source>
</evidence>
<dbReference type="AlphaFoldDB" id="A0A2U3D959"/>
<accession>A0A2U3D959</accession>
<organism evidence="2 3">
    <name type="scientific">Sulfoacidibacillus thermotolerans</name>
    <name type="common">Acidibacillus sulfuroxidans</name>
    <dbReference type="NCBI Taxonomy" id="1765684"/>
    <lineage>
        <taxon>Bacteria</taxon>
        <taxon>Bacillati</taxon>
        <taxon>Bacillota</taxon>
        <taxon>Bacilli</taxon>
        <taxon>Bacillales</taxon>
        <taxon>Alicyclobacillaceae</taxon>
        <taxon>Sulfoacidibacillus</taxon>
    </lineage>
</organism>
<feature type="transmembrane region" description="Helical" evidence="1">
    <location>
        <begin position="47"/>
        <end position="67"/>
    </location>
</feature>
<dbReference type="Proteomes" id="UP000245380">
    <property type="component" value="Unassembled WGS sequence"/>
</dbReference>
<gene>
    <name evidence="2" type="ORF">BM613_06425</name>
</gene>
<protein>
    <submittedName>
        <fullName evidence="2">Uncharacterized protein</fullName>
    </submittedName>
</protein>
<reference evidence="2 3" key="1">
    <citation type="submission" date="2016-11" db="EMBL/GenBank/DDBJ databases">
        <title>Comparative genomics of Acidibacillus ferroxidans species.</title>
        <authorList>
            <person name="Oliveira G."/>
            <person name="Nunes G."/>
            <person name="Oliveira R."/>
            <person name="Araujo F."/>
            <person name="Salim A."/>
            <person name="Scholte L."/>
            <person name="Morais D."/>
            <person name="Nancucheo I."/>
            <person name="Johnson D.B."/>
            <person name="Grail B."/>
            <person name="Bittencourt J."/>
            <person name="Valadares R."/>
        </authorList>
    </citation>
    <scope>NUCLEOTIDE SEQUENCE [LARGE SCALE GENOMIC DNA]</scope>
    <source>
        <strain evidence="2 3">Y002</strain>
    </source>
</reference>
<dbReference type="RefSeq" id="WP_109430355.1">
    <property type="nucleotide sequence ID" value="NZ_MPDK01000008.1"/>
</dbReference>
<sequence length="174" mass="19074">MERLILHSRFALFIFSISSYVLAVNGKVVSLYTNLDARGAIVLHALINWLLVSSGLLLGLGIGVSTANGAQQMLAVLLPQWPPKRVQSLLHSIAALVIVLAMSASVFWGLPALEFFVDHHPVLLFESDLLLYGMGLFTGVAWVILLQSYAWFGFFLSSIGMLMVITNVLSENAW</sequence>
<feature type="transmembrane region" description="Helical" evidence="1">
    <location>
        <begin position="129"/>
        <end position="146"/>
    </location>
</feature>